<evidence type="ECO:0000256" key="5">
    <source>
        <dbReference type="ARBA" id="ARBA00022840"/>
    </source>
</evidence>
<dbReference type="HOGENOM" id="CLU_000604_1_2_11"/>
<dbReference type="GO" id="GO:0016887">
    <property type="term" value="F:ATP hydrolysis activity"/>
    <property type="evidence" value="ECO:0007669"/>
    <property type="project" value="InterPro"/>
</dbReference>
<dbReference type="InterPro" id="IPR003439">
    <property type="entry name" value="ABC_transporter-like_ATP-bd"/>
</dbReference>
<evidence type="ECO:0000256" key="4">
    <source>
        <dbReference type="ARBA" id="ARBA00022741"/>
    </source>
</evidence>
<dbReference type="EMBL" id="CM001466">
    <property type="protein sequence ID" value="EHY88970.1"/>
    <property type="molecule type" value="Genomic_DNA"/>
</dbReference>
<evidence type="ECO:0000256" key="1">
    <source>
        <dbReference type="ARBA" id="ARBA00004413"/>
    </source>
</evidence>
<dbReference type="Proteomes" id="UP000004705">
    <property type="component" value="Chromosome"/>
</dbReference>
<comment type="similarity">
    <text evidence="9">Belongs to the ABC transporter superfamily. Drug exporter-1 (DrugE1) (TC 3.A.1.105) family.</text>
</comment>
<dbReference type="Gene3D" id="3.40.50.300">
    <property type="entry name" value="P-loop containing nucleotide triphosphate hydrolases"/>
    <property type="match status" value="1"/>
</dbReference>
<keyword evidence="12" id="KW-1185">Reference proteome</keyword>
<dbReference type="InterPro" id="IPR003593">
    <property type="entry name" value="AAA+_ATPase"/>
</dbReference>
<dbReference type="GO" id="GO:1900753">
    <property type="term" value="P:doxorubicin transport"/>
    <property type="evidence" value="ECO:0007669"/>
    <property type="project" value="InterPro"/>
</dbReference>
<feature type="domain" description="ABC transporter" evidence="10">
    <location>
        <begin position="10"/>
        <end position="240"/>
    </location>
</feature>
<evidence type="ECO:0000313" key="12">
    <source>
        <dbReference type="Proteomes" id="UP000004705"/>
    </source>
</evidence>
<dbReference type="PROSITE" id="PS00211">
    <property type="entry name" value="ABC_TRANSPORTER_1"/>
    <property type="match status" value="1"/>
</dbReference>
<keyword evidence="6" id="KW-1278">Translocase</keyword>
<keyword evidence="5 11" id="KW-0067">ATP-binding</keyword>
<dbReference type="OrthoDB" id="9804819at2"/>
<reference evidence="11 12" key="1">
    <citation type="journal article" date="2012" name="Stand. Genomic Sci.">
        <title>Genome sequence of the soil bacterium Saccharomonospora azurea type strain (NA-128(T)).</title>
        <authorList>
            <person name="Klenk H.P."/>
            <person name="Held B."/>
            <person name="Lucas S."/>
            <person name="Lapidus A."/>
            <person name="Copeland A."/>
            <person name="Hammon N."/>
            <person name="Pitluck S."/>
            <person name="Goodwin L.A."/>
            <person name="Han C."/>
            <person name="Tapia R."/>
            <person name="Brambilla E.M."/>
            <person name="Potter G."/>
            <person name="Land M."/>
            <person name="Ivanova N."/>
            <person name="Rohde M."/>
            <person name="Goker M."/>
            <person name="Detter J.C."/>
            <person name="Kyrpides N.C."/>
            <person name="Woyke T."/>
        </authorList>
    </citation>
    <scope>NUCLEOTIDE SEQUENCE [LARGE SCALE GENOMIC DNA]</scope>
    <source>
        <strain evidence="11 12">NA-128</strain>
    </source>
</reference>
<name>H8GEM5_9PSEU</name>
<dbReference type="Pfam" id="PF13732">
    <property type="entry name" value="DrrA1-3_C"/>
    <property type="match status" value="1"/>
</dbReference>
<dbReference type="GO" id="GO:0005886">
    <property type="term" value="C:plasma membrane"/>
    <property type="evidence" value="ECO:0007669"/>
    <property type="project" value="UniProtKB-SubCell"/>
</dbReference>
<keyword evidence="7" id="KW-0472">Membrane</keyword>
<dbReference type="InterPro" id="IPR005894">
    <property type="entry name" value="DrrA"/>
</dbReference>
<dbReference type="FunFam" id="3.40.50.300:FF:000589">
    <property type="entry name" value="ABC transporter, ATP-binding subunit"/>
    <property type="match status" value="1"/>
</dbReference>
<dbReference type="RefSeq" id="WP_005441159.1">
    <property type="nucleotide sequence ID" value="NZ_CM001466.1"/>
</dbReference>
<keyword evidence="8" id="KW-0046">Antibiotic resistance</keyword>
<evidence type="ECO:0000256" key="7">
    <source>
        <dbReference type="ARBA" id="ARBA00023136"/>
    </source>
</evidence>
<dbReference type="PROSITE" id="PS50893">
    <property type="entry name" value="ABC_TRANSPORTER_2"/>
    <property type="match status" value="1"/>
</dbReference>
<evidence type="ECO:0000256" key="8">
    <source>
        <dbReference type="ARBA" id="ARBA00023251"/>
    </source>
</evidence>
<dbReference type="GO" id="GO:0043215">
    <property type="term" value="P:daunorubicin transport"/>
    <property type="evidence" value="ECO:0007669"/>
    <property type="project" value="InterPro"/>
</dbReference>
<evidence type="ECO:0000313" key="11">
    <source>
        <dbReference type="EMBL" id="EHY88970.1"/>
    </source>
</evidence>
<dbReference type="SUPFAM" id="SSF52540">
    <property type="entry name" value="P-loop containing nucleoside triphosphate hydrolases"/>
    <property type="match status" value="1"/>
</dbReference>
<dbReference type="InterPro" id="IPR027417">
    <property type="entry name" value="P-loop_NTPase"/>
</dbReference>
<dbReference type="GO" id="GO:0005524">
    <property type="term" value="F:ATP binding"/>
    <property type="evidence" value="ECO:0007669"/>
    <property type="project" value="UniProtKB-KW"/>
</dbReference>
<accession>H8GEM5</accession>
<dbReference type="Pfam" id="PF00005">
    <property type="entry name" value="ABC_tran"/>
    <property type="match status" value="1"/>
</dbReference>
<dbReference type="InterPro" id="IPR025302">
    <property type="entry name" value="DrrA1/2-like_C"/>
</dbReference>
<evidence type="ECO:0000259" key="10">
    <source>
        <dbReference type="PROSITE" id="PS50893"/>
    </source>
</evidence>
<evidence type="ECO:0000256" key="3">
    <source>
        <dbReference type="ARBA" id="ARBA00022475"/>
    </source>
</evidence>
<sequence length="331" mass="35028">MDTLRAGPAIETVGLVKEFGAHRALDGLDLVVEAGTVFGLLGPNGAGKSTAVKVLATLLSPTSGTARVFGHDVTRARDEVRSRLSVTGQYASLDDVLTGEENLVMLSRLFGYGRKGAVKRAKQLLEAFRLTEAGGRQVRTYSGGMRRRLDIAASIVQSPDLLILDEPTTGLDPRSRNEVWEIVRDIVAEGATVLLTTQYLEEADQLADRVAVIDRGRMVAEGTPGELKASTGAGTIHVRLVDVDDVDAATDVLARSMTTPVRTSADPLVLTALVEAEGAEKQAAVVLGELAAAGIAVDNFTLGRPSLDEVFLALTDRSSTPDPEEAKATAR</sequence>
<evidence type="ECO:0000256" key="9">
    <source>
        <dbReference type="ARBA" id="ARBA00049985"/>
    </source>
</evidence>
<organism evidence="11 12">
    <name type="scientific">Saccharomonospora azurea NA-128</name>
    <dbReference type="NCBI Taxonomy" id="882081"/>
    <lineage>
        <taxon>Bacteria</taxon>
        <taxon>Bacillati</taxon>
        <taxon>Actinomycetota</taxon>
        <taxon>Actinomycetes</taxon>
        <taxon>Pseudonocardiales</taxon>
        <taxon>Pseudonocardiaceae</taxon>
        <taxon>Saccharomonospora</taxon>
    </lineage>
</organism>
<evidence type="ECO:0000256" key="2">
    <source>
        <dbReference type="ARBA" id="ARBA00022448"/>
    </source>
</evidence>
<dbReference type="AlphaFoldDB" id="H8GEM5"/>
<dbReference type="InterPro" id="IPR017871">
    <property type="entry name" value="ABC_transporter-like_CS"/>
</dbReference>
<dbReference type="GO" id="GO:0046677">
    <property type="term" value="P:response to antibiotic"/>
    <property type="evidence" value="ECO:0007669"/>
    <property type="project" value="UniProtKB-KW"/>
</dbReference>
<dbReference type="NCBIfam" id="TIGR01188">
    <property type="entry name" value="drrA"/>
    <property type="match status" value="1"/>
</dbReference>
<keyword evidence="4" id="KW-0547">Nucleotide-binding</keyword>
<keyword evidence="2" id="KW-0813">Transport</keyword>
<gene>
    <name evidence="11" type="ORF">SacazDRAFT_02058</name>
</gene>
<dbReference type="SMART" id="SM00382">
    <property type="entry name" value="AAA"/>
    <property type="match status" value="1"/>
</dbReference>
<dbReference type="PANTHER" id="PTHR42711">
    <property type="entry name" value="ABC TRANSPORTER ATP-BINDING PROTEIN"/>
    <property type="match status" value="1"/>
</dbReference>
<evidence type="ECO:0000256" key="6">
    <source>
        <dbReference type="ARBA" id="ARBA00022967"/>
    </source>
</evidence>
<comment type="subcellular location">
    <subcellularLocation>
        <location evidence="1">Cell membrane</location>
        <topology evidence="1">Peripheral membrane protein</topology>
        <orientation evidence="1">Cytoplasmic side</orientation>
    </subcellularLocation>
</comment>
<keyword evidence="3" id="KW-1003">Cell membrane</keyword>
<protein>
    <submittedName>
        <fullName evidence="11">Daunorubicin resistance ABC transporter ATP-binding subunit</fullName>
    </submittedName>
</protein>
<proteinExistence type="inferred from homology"/>
<dbReference type="PANTHER" id="PTHR42711:SF19">
    <property type="entry name" value="DOXORUBICIN RESISTANCE ATP-BINDING PROTEIN DRRA"/>
    <property type="match status" value="1"/>
</dbReference>
<dbReference type="InterPro" id="IPR050763">
    <property type="entry name" value="ABC_transporter_ATP-binding"/>
</dbReference>